<protein>
    <submittedName>
        <fullName evidence="1">Uncharacterized protein</fullName>
    </submittedName>
</protein>
<accession>A0A975A0M7</accession>
<reference evidence="1" key="1">
    <citation type="submission" date="2021-02" db="EMBL/GenBank/DDBJ databases">
        <title>Fulvivirga sp. S481 isolated from sea water.</title>
        <authorList>
            <person name="Bae S.S."/>
            <person name="Baek K."/>
        </authorList>
    </citation>
    <scope>NUCLEOTIDE SEQUENCE</scope>
    <source>
        <strain evidence="1">S481</strain>
    </source>
</reference>
<dbReference type="RefSeq" id="WP_205721871.1">
    <property type="nucleotide sequence ID" value="NZ_CP070608.1"/>
</dbReference>
<gene>
    <name evidence="1" type="ORF">JR347_17520</name>
</gene>
<name>A0A975A0M7_9BACT</name>
<organism evidence="1 2">
    <name type="scientific">Fulvivirga lutea</name>
    <dbReference type="NCBI Taxonomy" id="2810512"/>
    <lineage>
        <taxon>Bacteria</taxon>
        <taxon>Pseudomonadati</taxon>
        <taxon>Bacteroidota</taxon>
        <taxon>Cytophagia</taxon>
        <taxon>Cytophagales</taxon>
        <taxon>Fulvivirgaceae</taxon>
        <taxon>Fulvivirga</taxon>
    </lineage>
</organism>
<dbReference type="Proteomes" id="UP000662783">
    <property type="component" value="Chromosome"/>
</dbReference>
<evidence type="ECO:0000313" key="2">
    <source>
        <dbReference type="Proteomes" id="UP000662783"/>
    </source>
</evidence>
<keyword evidence="2" id="KW-1185">Reference proteome</keyword>
<dbReference type="KEGG" id="fuv:JR347_17520"/>
<sequence length="47" mass="5449">MKLRNREIFLILLGLITLGVIIYQASKTEEAQNFKEGFKEGYEENSN</sequence>
<proteinExistence type="predicted"/>
<dbReference type="EMBL" id="CP070608">
    <property type="protein sequence ID" value="QSE97360.1"/>
    <property type="molecule type" value="Genomic_DNA"/>
</dbReference>
<evidence type="ECO:0000313" key="1">
    <source>
        <dbReference type="EMBL" id="QSE97360.1"/>
    </source>
</evidence>
<dbReference type="AlphaFoldDB" id="A0A975A0M7"/>